<proteinExistence type="predicted"/>
<dbReference type="InterPro" id="IPR001096">
    <property type="entry name" value="Peptidase_C13"/>
</dbReference>
<feature type="signal peptide" evidence="1">
    <location>
        <begin position="1"/>
        <end position="17"/>
    </location>
</feature>
<dbReference type="AlphaFoldDB" id="A0A371BFX0"/>
<evidence type="ECO:0000313" key="2">
    <source>
        <dbReference type="EMBL" id="RDV06494.1"/>
    </source>
</evidence>
<dbReference type="EMBL" id="QRGP01000001">
    <property type="protein sequence ID" value="RDV06494.1"/>
    <property type="molecule type" value="Genomic_DNA"/>
</dbReference>
<dbReference type="GO" id="GO:0006508">
    <property type="term" value="P:proteolysis"/>
    <property type="evidence" value="ECO:0007669"/>
    <property type="project" value="InterPro"/>
</dbReference>
<dbReference type="Gene3D" id="3.40.50.1460">
    <property type="match status" value="1"/>
</dbReference>
<keyword evidence="3" id="KW-1185">Reference proteome</keyword>
<keyword evidence="1" id="KW-0732">Signal</keyword>
<protein>
    <submittedName>
        <fullName evidence="2">Peptidase C13</fullName>
    </submittedName>
</protein>
<reference evidence="3" key="1">
    <citation type="submission" date="2018-08" db="EMBL/GenBank/DDBJ databases">
        <authorList>
            <person name="Kim S.-J."/>
            <person name="Jung G.-Y."/>
        </authorList>
    </citation>
    <scope>NUCLEOTIDE SEQUENCE [LARGE SCALE GENOMIC DNA]</scope>
    <source>
        <strain evidence="3">GY_G</strain>
    </source>
</reference>
<dbReference type="OrthoDB" id="345222at2"/>
<dbReference type="RefSeq" id="WP_115548045.1">
    <property type="nucleotide sequence ID" value="NZ_QRGP01000001.1"/>
</dbReference>
<gene>
    <name evidence="2" type="ORF">DXH95_03460</name>
</gene>
<evidence type="ECO:0000256" key="1">
    <source>
        <dbReference type="SAM" id="SignalP"/>
    </source>
</evidence>
<sequence length="308" mass="32913">MRWKTLSAALLVATAMAGPSTSQVGFNNREAAENGWSMEQNRSAGWHYAQHRRLSSALGTLQPQRQGIIDAYIVSIGLDSDPVFGREAGEAQKVLARRYGATGRSIFLAAGAGNETVGTPQGSPPNLATALAAVAAKMNVKEDVLVLFATTHGDPRLGLVYRDGNNAVGMIAPKRLAKLLDDLGIERRLIILSACFSGVFVPALNGDQSVVITAASSQRTSFGCNPGNDWTFFGDALINTALRKPQSLEQANDEARSLILLWEAGRGLVPSDPQIFVGDKARVWLDALEARMPKTETPKVGRAANETT</sequence>
<evidence type="ECO:0000313" key="3">
    <source>
        <dbReference type="Proteomes" id="UP000263833"/>
    </source>
</evidence>
<feature type="chain" id="PRO_5016935375" evidence="1">
    <location>
        <begin position="18"/>
        <end position="308"/>
    </location>
</feature>
<dbReference type="Proteomes" id="UP000263833">
    <property type="component" value="Unassembled WGS sequence"/>
</dbReference>
<organism evidence="2 3">
    <name type="scientific">Sphingorhabdus pulchriflava</name>
    <dbReference type="NCBI Taxonomy" id="2292257"/>
    <lineage>
        <taxon>Bacteria</taxon>
        <taxon>Pseudomonadati</taxon>
        <taxon>Pseudomonadota</taxon>
        <taxon>Alphaproteobacteria</taxon>
        <taxon>Sphingomonadales</taxon>
        <taxon>Sphingomonadaceae</taxon>
        <taxon>Sphingorhabdus</taxon>
    </lineage>
</organism>
<comment type="caution">
    <text evidence="2">The sequence shown here is derived from an EMBL/GenBank/DDBJ whole genome shotgun (WGS) entry which is preliminary data.</text>
</comment>
<dbReference type="GO" id="GO:0008233">
    <property type="term" value="F:peptidase activity"/>
    <property type="evidence" value="ECO:0007669"/>
    <property type="project" value="InterPro"/>
</dbReference>
<name>A0A371BFX0_9SPHN</name>
<dbReference type="Pfam" id="PF01650">
    <property type="entry name" value="Peptidase_C13"/>
    <property type="match status" value="1"/>
</dbReference>
<accession>A0A371BFX0</accession>